<evidence type="ECO:0000313" key="1">
    <source>
        <dbReference type="EMBL" id="CAG8701053.1"/>
    </source>
</evidence>
<reference evidence="1" key="1">
    <citation type="submission" date="2021-06" db="EMBL/GenBank/DDBJ databases">
        <authorList>
            <person name="Kallberg Y."/>
            <person name="Tangrot J."/>
            <person name="Rosling A."/>
        </authorList>
    </citation>
    <scope>NUCLEOTIDE SEQUENCE</scope>
    <source>
        <strain evidence="1">FL966</strain>
    </source>
</reference>
<dbReference type="AlphaFoldDB" id="A0A9N9N4B2"/>
<proteinExistence type="predicted"/>
<dbReference type="Proteomes" id="UP000789759">
    <property type="component" value="Unassembled WGS sequence"/>
</dbReference>
<dbReference type="EMBL" id="CAJVQA010010802">
    <property type="protein sequence ID" value="CAG8701053.1"/>
    <property type="molecule type" value="Genomic_DNA"/>
</dbReference>
<name>A0A9N9N4B2_9GLOM</name>
<organism evidence="1 2">
    <name type="scientific">Cetraspora pellucida</name>
    <dbReference type="NCBI Taxonomy" id="1433469"/>
    <lineage>
        <taxon>Eukaryota</taxon>
        <taxon>Fungi</taxon>
        <taxon>Fungi incertae sedis</taxon>
        <taxon>Mucoromycota</taxon>
        <taxon>Glomeromycotina</taxon>
        <taxon>Glomeromycetes</taxon>
        <taxon>Diversisporales</taxon>
        <taxon>Gigasporaceae</taxon>
        <taxon>Cetraspora</taxon>
    </lineage>
</organism>
<sequence>TIIIFKSTYMQSITIFVNNNNYLNTASTPQDDEIIKGFNLFLADN</sequence>
<gene>
    <name evidence="1" type="ORF">CPELLU_LOCUS11830</name>
</gene>
<comment type="caution">
    <text evidence="1">The sequence shown here is derived from an EMBL/GenBank/DDBJ whole genome shotgun (WGS) entry which is preliminary data.</text>
</comment>
<evidence type="ECO:0000313" key="2">
    <source>
        <dbReference type="Proteomes" id="UP000789759"/>
    </source>
</evidence>
<keyword evidence="2" id="KW-1185">Reference proteome</keyword>
<accession>A0A9N9N4B2</accession>
<protein>
    <submittedName>
        <fullName evidence="1">17610_t:CDS:1</fullName>
    </submittedName>
</protein>
<feature type="non-terminal residue" evidence="1">
    <location>
        <position position="1"/>
    </location>
</feature>